<dbReference type="KEGG" id="egt:105959942"/>
<evidence type="ECO:0000256" key="3">
    <source>
        <dbReference type="ARBA" id="ARBA00022833"/>
    </source>
</evidence>
<feature type="region of interest" description="Disordered" evidence="5">
    <location>
        <begin position="216"/>
        <end position="248"/>
    </location>
</feature>
<dbReference type="InterPro" id="IPR044820">
    <property type="entry name" value="AGD14-like"/>
</dbReference>
<feature type="domain" description="Arf-GAP" evidence="6">
    <location>
        <begin position="12"/>
        <end position="131"/>
    </location>
</feature>
<dbReference type="PANTHER" id="PTHR46085:SF4">
    <property type="entry name" value="ADP-RIBOSYLATION FACTOR GTPASE-ACTIVATING PROTEIN AGD14-RELATED"/>
    <property type="match status" value="1"/>
</dbReference>
<evidence type="ECO:0000256" key="4">
    <source>
        <dbReference type="PROSITE-ProRule" id="PRU00288"/>
    </source>
</evidence>
<dbReference type="PhylomeDB" id="A0A022R7I3"/>
<dbReference type="SUPFAM" id="SSF57863">
    <property type="entry name" value="ArfGap/RecO-like zinc finger"/>
    <property type="match status" value="1"/>
</dbReference>
<dbReference type="GO" id="GO:0008270">
    <property type="term" value="F:zinc ion binding"/>
    <property type="evidence" value="ECO:0007669"/>
    <property type="project" value="UniProtKB-KW"/>
</dbReference>
<reference evidence="7 8" key="1">
    <citation type="journal article" date="2013" name="Proc. Natl. Acad. Sci. U.S.A.">
        <title>Fine-scale variation in meiotic recombination in Mimulus inferred from population shotgun sequencing.</title>
        <authorList>
            <person name="Hellsten U."/>
            <person name="Wright K.M."/>
            <person name="Jenkins J."/>
            <person name="Shu S."/>
            <person name="Yuan Y."/>
            <person name="Wessler S.R."/>
            <person name="Schmutz J."/>
            <person name="Willis J.H."/>
            <person name="Rokhsar D.S."/>
        </authorList>
    </citation>
    <scope>NUCLEOTIDE SEQUENCE [LARGE SCALE GENOMIC DNA]</scope>
    <source>
        <strain evidence="8">cv. DUN x IM62</strain>
    </source>
</reference>
<dbReference type="FunFam" id="1.10.220.150:FF:000005">
    <property type="entry name" value="Arf-GAP domain and FG repeat-containing protein 1"/>
    <property type="match status" value="1"/>
</dbReference>
<dbReference type="OrthoDB" id="6036at2759"/>
<dbReference type="Proteomes" id="UP000030748">
    <property type="component" value="Unassembled WGS sequence"/>
</dbReference>
<feature type="region of interest" description="Disordered" evidence="5">
    <location>
        <begin position="123"/>
        <end position="162"/>
    </location>
</feature>
<dbReference type="STRING" id="4155.A0A022R7I3"/>
<dbReference type="PROSITE" id="PS50115">
    <property type="entry name" value="ARFGAP"/>
    <property type="match status" value="1"/>
</dbReference>
<keyword evidence="1" id="KW-0479">Metal-binding</keyword>
<evidence type="ECO:0000313" key="7">
    <source>
        <dbReference type="EMBL" id="EYU35658.1"/>
    </source>
</evidence>
<organism evidence="7 8">
    <name type="scientific">Erythranthe guttata</name>
    <name type="common">Yellow monkey flower</name>
    <name type="synonym">Mimulus guttatus</name>
    <dbReference type="NCBI Taxonomy" id="4155"/>
    <lineage>
        <taxon>Eukaryota</taxon>
        <taxon>Viridiplantae</taxon>
        <taxon>Streptophyta</taxon>
        <taxon>Embryophyta</taxon>
        <taxon>Tracheophyta</taxon>
        <taxon>Spermatophyta</taxon>
        <taxon>Magnoliopsida</taxon>
        <taxon>eudicotyledons</taxon>
        <taxon>Gunneridae</taxon>
        <taxon>Pentapetalae</taxon>
        <taxon>asterids</taxon>
        <taxon>lamiids</taxon>
        <taxon>Lamiales</taxon>
        <taxon>Phrymaceae</taxon>
        <taxon>Erythranthe</taxon>
    </lineage>
</organism>
<evidence type="ECO:0000313" key="8">
    <source>
        <dbReference type="Proteomes" id="UP000030748"/>
    </source>
</evidence>
<keyword evidence="2 4" id="KW-0863">Zinc-finger</keyword>
<dbReference type="Pfam" id="PF01412">
    <property type="entry name" value="ArfGap"/>
    <property type="match status" value="1"/>
</dbReference>
<keyword evidence="3" id="KW-0862">Zinc</keyword>
<dbReference type="InterPro" id="IPR037278">
    <property type="entry name" value="ARFGAP/RecO"/>
</dbReference>
<dbReference type="GO" id="GO:0005096">
    <property type="term" value="F:GTPase activator activity"/>
    <property type="evidence" value="ECO:0007669"/>
    <property type="project" value="InterPro"/>
</dbReference>
<keyword evidence="8" id="KW-1185">Reference proteome</keyword>
<evidence type="ECO:0000259" key="6">
    <source>
        <dbReference type="PROSITE" id="PS50115"/>
    </source>
</evidence>
<evidence type="ECO:0000256" key="1">
    <source>
        <dbReference type="ARBA" id="ARBA00022723"/>
    </source>
</evidence>
<accession>A0A022R7I3</accession>
<dbReference type="Gene3D" id="1.10.220.150">
    <property type="entry name" value="Arf GTPase activating protein"/>
    <property type="match status" value="1"/>
</dbReference>
<dbReference type="InterPro" id="IPR038508">
    <property type="entry name" value="ArfGAP_dom_sf"/>
</dbReference>
<feature type="compositionally biased region" description="Basic and acidic residues" evidence="5">
    <location>
        <begin position="123"/>
        <end position="133"/>
    </location>
</feature>
<evidence type="ECO:0000256" key="2">
    <source>
        <dbReference type="ARBA" id="ARBA00022771"/>
    </source>
</evidence>
<dbReference type="InterPro" id="IPR001164">
    <property type="entry name" value="ArfGAP_dom"/>
</dbReference>
<dbReference type="eggNOG" id="KOG0702">
    <property type="taxonomic scope" value="Eukaryota"/>
</dbReference>
<gene>
    <name evidence="7" type="ORF">MIMGU_mgv1a004826mg</name>
</gene>
<dbReference type="PRINTS" id="PR00405">
    <property type="entry name" value="REVINTRACTNG"/>
</dbReference>
<dbReference type="CDD" id="cd08838">
    <property type="entry name" value="ArfGap_AGFG"/>
    <property type="match status" value="1"/>
</dbReference>
<dbReference type="OMA" id="MPQHAAT"/>
<feature type="compositionally biased region" description="Polar residues" evidence="5">
    <location>
        <begin position="235"/>
        <end position="248"/>
    </location>
</feature>
<name>A0A022R7I3_ERYGU</name>
<sequence>MSSSKREEERNEKIVKGLLKLPPNRRCINCNNLGPQYVCTNFWTFICITCSGIHREFTHRVKSVSMAKFTSQEVDSLQKGGNQRARELYLKAWDPQRNKLPDNSNVDKVREFIKNVYVDKKYSVENSSDKPPKDPQSLRTNEDEMRRASSYHSFSQSPPYDFQYEERRNGKHAPALTRKPGSDRGVYEGKLAGFLGPTLFGDGGNDDRCRNEGSCPRLSDYSVSGGSPFSEASRDISNGVPNNSQTAASVSGTFDSGLDLFSTSFASQNVVSTPPTDTYSQSPQNPPLNLFAPVSQLQSAASSTEKTSDSIVPNNGGWATFDTAPNVDPTVNDNSAPAPATMQSSDGNVFRNFNPFSIDRNSSHQDSVSTNIFGHEVSRNFEPTLWNAFDGSDEGQPIENVVKDYEKEVAAHCASDADKFPGFSVYEDKIHSFANDHRPINPFDLPYDSDMESSYTLWNMSSLEAALPNSQVAASSYNQSWFQMPINQIPNIHAQGSTVAYVGGNPFA</sequence>
<protein>
    <recommendedName>
        <fullName evidence="6">Arf-GAP domain-containing protein</fullName>
    </recommendedName>
</protein>
<dbReference type="EMBL" id="KI630608">
    <property type="protein sequence ID" value="EYU35658.1"/>
    <property type="molecule type" value="Genomic_DNA"/>
</dbReference>
<dbReference type="SMART" id="SM00105">
    <property type="entry name" value="ArfGap"/>
    <property type="match status" value="1"/>
</dbReference>
<evidence type="ECO:0000256" key="5">
    <source>
        <dbReference type="SAM" id="MobiDB-lite"/>
    </source>
</evidence>
<dbReference type="AlphaFoldDB" id="A0A022R7I3"/>
<dbReference type="PANTHER" id="PTHR46085">
    <property type="entry name" value="ARFGAP/RECO-RELATED"/>
    <property type="match status" value="1"/>
</dbReference>
<proteinExistence type="predicted"/>